<dbReference type="InterPro" id="IPR012454">
    <property type="entry name" value="DUF1659"/>
</dbReference>
<evidence type="ECO:0000313" key="4">
    <source>
        <dbReference type="Proteomes" id="UP001321804"/>
    </source>
</evidence>
<feature type="domain" description="DUF1659" evidence="1">
    <location>
        <begin position="3"/>
        <end position="62"/>
    </location>
</feature>
<evidence type="ECO:0000313" key="3">
    <source>
        <dbReference type="EMBL" id="BDR57482.1"/>
    </source>
</evidence>
<proteinExistence type="predicted"/>
<dbReference type="KEGG" id="xak:KIMC2_00120"/>
<dbReference type="Proteomes" id="UP001321804">
    <property type="component" value="Chromosome"/>
</dbReference>
<dbReference type="Pfam" id="PF07872">
    <property type="entry name" value="DUF1659"/>
    <property type="match status" value="1"/>
</dbReference>
<keyword evidence="4" id="KW-1185">Reference proteome</keyword>
<evidence type="ECO:0000313" key="2">
    <source>
        <dbReference type="EMBL" id="BDR55450.1"/>
    </source>
</evidence>
<evidence type="ECO:0000259" key="1">
    <source>
        <dbReference type="Pfam" id="PF07872"/>
    </source>
</evidence>
<dbReference type="AlphaFoldDB" id="A0AAU9D9J7"/>
<organism evidence="3 4">
    <name type="scientific">Xylocopilactobacillus apis</name>
    <dbReference type="NCBI Taxonomy" id="2932183"/>
    <lineage>
        <taxon>Bacteria</taxon>
        <taxon>Bacillati</taxon>
        <taxon>Bacillota</taxon>
        <taxon>Bacilli</taxon>
        <taxon>Lactobacillales</taxon>
        <taxon>Lactobacillaceae</taxon>
        <taxon>Xylocopilactobacillus</taxon>
    </lineage>
</organism>
<accession>A0AAU9D9J7</accession>
<dbReference type="RefSeq" id="WP_317696610.1">
    <property type="nucleotide sequence ID" value="NZ_AP026801.1"/>
</dbReference>
<dbReference type="KEGG" id="xak:KIMC2_20440"/>
<dbReference type="EMBL" id="AP026801">
    <property type="protein sequence ID" value="BDR55450.1"/>
    <property type="molecule type" value="Genomic_DNA"/>
</dbReference>
<sequence>MSKVLKTNLQVTLVKGADRKTKTFSNVVAGVDDVKAQKLGQVVASLSPNASLEQVRAVETKEF</sequence>
<reference evidence="3 4" key="1">
    <citation type="journal article" date="2023" name="Microbiol. Spectr.">
        <title>Symbiosis of Carpenter Bees with Uncharacterized Lactic Acid Bacteria Showing NAD Auxotrophy.</title>
        <authorList>
            <person name="Kawasaki S."/>
            <person name="Ozawa K."/>
            <person name="Mori T."/>
            <person name="Yamamoto A."/>
            <person name="Ito M."/>
            <person name="Ohkuma M."/>
            <person name="Sakamoto M."/>
            <person name="Matsutani M."/>
        </authorList>
    </citation>
    <scope>NUCLEOTIDE SEQUENCE [LARGE SCALE GENOMIC DNA]</scope>
    <source>
        <strain evidence="3 4">KimC2</strain>
    </source>
</reference>
<gene>
    <name evidence="2" type="ORF">KIMC2_00120</name>
    <name evidence="3" type="ORF">KIMC2_20440</name>
</gene>
<name>A0AAU9D9J7_9LACO</name>
<protein>
    <recommendedName>
        <fullName evidence="1">DUF1659 domain-containing protein</fullName>
    </recommendedName>
</protein>
<dbReference type="EMBL" id="AP026801">
    <property type="protein sequence ID" value="BDR57482.1"/>
    <property type="molecule type" value="Genomic_DNA"/>
</dbReference>